<evidence type="ECO:0000313" key="13">
    <source>
        <dbReference type="Proteomes" id="UP000694554"/>
    </source>
</evidence>
<dbReference type="InterPro" id="IPR032697">
    <property type="entry name" value="SQ_cyclase_N"/>
</dbReference>
<reference evidence="12" key="3">
    <citation type="submission" date="2025-09" db="UniProtKB">
        <authorList>
            <consortium name="Ensembl"/>
        </authorList>
    </citation>
    <scope>IDENTIFICATION</scope>
</reference>
<dbReference type="GO" id="GO:0005789">
    <property type="term" value="C:endoplasmic reticulum membrane"/>
    <property type="evidence" value="ECO:0007669"/>
    <property type="project" value="Ensembl"/>
</dbReference>
<dbReference type="CTD" id="4047"/>
<reference evidence="12" key="1">
    <citation type="submission" date="2019-08" db="EMBL/GenBank/DDBJ databases">
        <title>Phocoena sinus (Vaquita) genome, mPhoSin1, primary haplotype.</title>
        <authorList>
            <person name="Morin P."/>
            <person name="Mountcastle J."/>
            <person name="Fungtammasan C."/>
            <person name="Rhie A."/>
            <person name="Rojas-Bracho L."/>
            <person name="Smith C.R."/>
            <person name="Taylor B.L."/>
            <person name="Gulland F.M.D."/>
            <person name="Musser W."/>
            <person name="Houck M."/>
            <person name="Haase B."/>
            <person name="Paez S."/>
            <person name="Howe K."/>
            <person name="Torrance J."/>
            <person name="Formenti G."/>
            <person name="Phillippy A."/>
            <person name="Ryder O."/>
            <person name="Jarvis E.D."/>
            <person name="Fedrigo O."/>
        </authorList>
    </citation>
    <scope>NUCLEOTIDE SEQUENCE [LARGE SCALE GENOMIC DNA]</scope>
</reference>
<evidence type="ECO:0000256" key="4">
    <source>
        <dbReference type="ARBA" id="ARBA00022955"/>
    </source>
</evidence>
<protein>
    <recommendedName>
        <fullName evidence="9">Terpene cyclase/mutase family member</fullName>
        <ecNumber evidence="9">5.4.99.-</ecNumber>
    </recommendedName>
</protein>
<dbReference type="KEGG" id="psiu:116753012"/>
<dbReference type="PANTHER" id="PTHR11764:SF20">
    <property type="entry name" value="LANOSTEROL SYNTHASE"/>
    <property type="match status" value="1"/>
</dbReference>
<dbReference type="Pfam" id="PF13243">
    <property type="entry name" value="SQHop_cyclase_C"/>
    <property type="match status" value="1"/>
</dbReference>
<dbReference type="GO" id="GO:0005811">
    <property type="term" value="C:lipid droplet"/>
    <property type="evidence" value="ECO:0007669"/>
    <property type="project" value="Ensembl"/>
</dbReference>
<dbReference type="InterPro" id="IPR018333">
    <property type="entry name" value="Squalene_cyclase"/>
</dbReference>
<dbReference type="GO" id="GO:0000250">
    <property type="term" value="F:lanosterol synthase activity"/>
    <property type="evidence" value="ECO:0007669"/>
    <property type="project" value="Ensembl"/>
</dbReference>
<proteinExistence type="inferred from homology"/>
<comment type="pathway">
    <text evidence="8">Terpene metabolism; lanosterol biosynthesis; lanosterol from farnesyl diphosphate: step 3/3.</text>
</comment>
<dbReference type="SUPFAM" id="SSF48239">
    <property type="entry name" value="Terpenoid cyclases/Protein prenyltransferases"/>
    <property type="match status" value="2"/>
</dbReference>
<feature type="domain" description="Squalene cyclase N-terminal" evidence="11">
    <location>
        <begin position="108"/>
        <end position="351"/>
    </location>
</feature>
<keyword evidence="5" id="KW-0443">Lipid metabolism</keyword>
<evidence type="ECO:0000256" key="3">
    <source>
        <dbReference type="ARBA" id="ARBA00022737"/>
    </source>
</evidence>
<dbReference type="GO" id="GO:0016104">
    <property type="term" value="P:triterpenoid biosynthetic process"/>
    <property type="evidence" value="ECO:0007669"/>
    <property type="project" value="InterPro"/>
</dbReference>
<reference evidence="12" key="2">
    <citation type="submission" date="2025-08" db="UniProtKB">
        <authorList>
            <consortium name="Ensembl"/>
        </authorList>
    </citation>
    <scope>IDENTIFICATION</scope>
</reference>
<dbReference type="EC" id="5.4.99.-" evidence="9"/>
<accession>A0A8C9C7I6</accession>
<evidence type="ECO:0000259" key="10">
    <source>
        <dbReference type="Pfam" id="PF13243"/>
    </source>
</evidence>
<evidence type="ECO:0000256" key="8">
    <source>
        <dbReference type="ARBA" id="ARBA00060682"/>
    </source>
</evidence>
<comment type="similarity">
    <text evidence="1 9">Belongs to the terpene cyclase/mutase family.</text>
</comment>
<keyword evidence="3" id="KW-0677">Repeat</keyword>
<evidence type="ECO:0000313" key="12">
    <source>
        <dbReference type="Ensembl" id="ENSPSNP00000021042.1"/>
    </source>
</evidence>
<dbReference type="Pfam" id="PF13249">
    <property type="entry name" value="SQHop_cyclase_N"/>
    <property type="match status" value="1"/>
</dbReference>
<dbReference type="GO" id="GO:0006695">
    <property type="term" value="P:cholesterol biosynthetic process"/>
    <property type="evidence" value="ECO:0007669"/>
    <property type="project" value="Ensembl"/>
</dbReference>
<dbReference type="NCBIfam" id="TIGR01787">
    <property type="entry name" value="squalene_cyclas"/>
    <property type="match status" value="1"/>
</dbReference>
<sequence length="778" mass="87473">MTEGTCLRRRGGPYKTEPATDLSRWRLSNERGRQTWTYFQGEEDPGRGQSGLEAHLLGLDTKGCVLCTCVSCRQSCFLPELIERSHFKDLPKAHTAREGALNGMTFYAALQAEDGHWAGDYGGPLFLLPGLLITCYVAHIPLPAGYREEITRYLRSVQLPDGGWGLHIEDKSTVFGTALNYVSMRILGVGPDDPDLVRARNILHKKGGAVFIPSWGKFWLAVLNVYNWEGLNTLFPEMWLFPDWMPAHPSTIWCHCRQVYLPMAYCYGIRLSAEEDPLVQSLRQELYVEDYGRIDWPAHRDSVAPDELYTPHSWLLHVVYAILNLYERHHSAGLRQRAIQKLYEHIAADDRFTKYLSIGPISKTINMLACWHREGPASSAFQGHLSRIPDYLWLGLDGMKVQGTNGSQIWDTAFAIQALLEAGAQHRPEFSSCLQKAHEYLRVSQVPDNLPDYQKYYRQMSKGGFSFSTLDCGWIVADCTAEALKSLLLLQEKCPFVTKHVPRERLFDAVAVLLSMRNPDGGFATYETKRGGHLLELLNPSEIFGDIMIDYTYVECTSAVMQALKHFHKQFPDHRAGEIRETLERGLQFCRQKQRPDGSWEGSWGVCFTYGTYFGLEAFACMGHTYRDGTACAEVSQACDFLLSRQMADGGWGEDFESCEQRRYVQSARSQIHNTCWALMGLMAVRHPDVAALERGVSYLLGKQLPNGDWPQGLLLLLFLCASPCLTAALAARPQCTTLPLTARETPGCPPLPPPLPRPLGCSPSGQCPAIIRSLDET</sequence>
<evidence type="ECO:0000259" key="11">
    <source>
        <dbReference type="Pfam" id="PF13249"/>
    </source>
</evidence>
<dbReference type="SFLD" id="SFLDG01016">
    <property type="entry name" value="Prenyltransferase_Like_2"/>
    <property type="match status" value="1"/>
</dbReference>
<evidence type="ECO:0000256" key="7">
    <source>
        <dbReference type="ARBA" id="ARBA00055567"/>
    </source>
</evidence>
<organism evidence="12 13">
    <name type="scientific">Phocoena sinus</name>
    <name type="common">Vaquita</name>
    <dbReference type="NCBI Taxonomy" id="42100"/>
    <lineage>
        <taxon>Eukaryota</taxon>
        <taxon>Metazoa</taxon>
        <taxon>Chordata</taxon>
        <taxon>Craniata</taxon>
        <taxon>Vertebrata</taxon>
        <taxon>Euteleostomi</taxon>
        <taxon>Mammalia</taxon>
        <taxon>Eutheria</taxon>
        <taxon>Laurasiatheria</taxon>
        <taxon>Artiodactyla</taxon>
        <taxon>Whippomorpha</taxon>
        <taxon>Cetacea</taxon>
        <taxon>Odontoceti</taxon>
        <taxon>Phocoenidae</taxon>
        <taxon>Phocoena</taxon>
    </lineage>
</organism>
<keyword evidence="6 9" id="KW-0413">Isomerase</keyword>
<dbReference type="PANTHER" id="PTHR11764">
    <property type="entry name" value="TERPENE CYCLASE/MUTASE FAMILY MEMBER"/>
    <property type="match status" value="1"/>
</dbReference>
<comment type="function">
    <text evidence="7">Key enzyme in the cholesterol biosynthesis pathway. Catalyzes the cyclization of (S)-2,3 oxidosqualene to lanosterol, a reaction that forms the sterol nucleus. Through the production of lanosterol may regulate lens protein aggregation and increase transparency.</text>
</comment>
<dbReference type="GeneTree" id="ENSGT00390000011570"/>
<gene>
    <name evidence="12" type="primary">LSS</name>
</gene>
<keyword evidence="2" id="KW-0444">Lipid biosynthesis</keyword>
<evidence type="ECO:0000256" key="9">
    <source>
        <dbReference type="RuleBase" id="RU362003"/>
    </source>
</evidence>
<evidence type="ECO:0000256" key="2">
    <source>
        <dbReference type="ARBA" id="ARBA00022516"/>
    </source>
</evidence>
<feature type="domain" description="Squalene cyclase C-terminal" evidence="10">
    <location>
        <begin position="407"/>
        <end position="711"/>
    </location>
</feature>
<dbReference type="InterPro" id="IPR032696">
    <property type="entry name" value="SQ_cyclase_C"/>
</dbReference>
<dbReference type="GO" id="GO:0031647">
    <property type="term" value="P:regulation of protein stability"/>
    <property type="evidence" value="ECO:0007669"/>
    <property type="project" value="Ensembl"/>
</dbReference>
<dbReference type="PROSITE" id="PS01074">
    <property type="entry name" value="TERPENE_SYNTHASES"/>
    <property type="match status" value="1"/>
</dbReference>
<dbReference type="AlphaFoldDB" id="A0A8C9C7I6"/>
<dbReference type="InterPro" id="IPR008930">
    <property type="entry name" value="Terpenoid_cyclase/PrenylTrfase"/>
</dbReference>
<evidence type="ECO:0000256" key="1">
    <source>
        <dbReference type="ARBA" id="ARBA00009755"/>
    </source>
</evidence>
<evidence type="ECO:0000256" key="6">
    <source>
        <dbReference type="ARBA" id="ARBA00023235"/>
    </source>
</evidence>
<dbReference type="GeneID" id="116753012"/>
<dbReference type="Proteomes" id="UP000694554">
    <property type="component" value="Chromosome 4"/>
</dbReference>
<dbReference type="FunFam" id="1.50.10.20:FF:000002">
    <property type="entry name" value="Terpene cyclase/mutase family member"/>
    <property type="match status" value="1"/>
</dbReference>
<dbReference type="Ensembl" id="ENSPSNT00000023692.1">
    <property type="protein sequence ID" value="ENSPSNP00000021042.1"/>
    <property type="gene ID" value="ENSPSNG00000015377.1"/>
</dbReference>
<evidence type="ECO:0000256" key="5">
    <source>
        <dbReference type="ARBA" id="ARBA00023098"/>
    </source>
</evidence>
<dbReference type="Gene3D" id="6.20.120.20">
    <property type="match status" value="1"/>
</dbReference>
<dbReference type="RefSeq" id="XP_032486285.1">
    <property type="nucleotide sequence ID" value="XM_032630394.1"/>
</dbReference>
<dbReference type="Gene3D" id="1.50.10.20">
    <property type="match status" value="2"/>
</dbReference>
<keyword evidence="13" id="KW-1185">Reference proteome</keyword>
<dbReference type="CDD" id="cd02892">
    <property type="entry name" value="SQCY_1"/>
    <property type="match status" value="1"/>
</dbReference>
<dbReference type="FunFam" id="1.50.10.20:FF:000003">
    <property type="entry name" value="Terpene cyclase/mutase family member"/>
    <property type="match status" value="1"/>
</dbReference>
<name>A0A8C9C7I6_PHOSS</name>
<dbReference type="InterPro" id="IPR002365">
    <property type="entry name" value="Terpene_synthase_CS"/>
</dbReference>
<keyword evidence="4" id="KW-0752">Steroid biosynthesis</keyword>